<proteinExistence type="predicted"/>
<reference evidence="2 3" key="1">
    <citation type="submission" date="2019-04" db="EMBL/GenBank/DDBJ databases">
        <title>High contiguity whole genome sequence and gene annotation resource for two Venturia nashicola isolates.</title>
        <authorList>
            <person name="Prokchorchik M."/>
            <person name="Won K."/>
            <person name="Lee Y."/>
            <person name="Choi E.D."/>
            <person name="Segonzac C."/>
            <person name="Sohn K.H."/>
        </authorList>
    </citation>
    <scope>NUCLEOTIDE SEQUENCE [LARGE SCALE GENOMIC DNA]</scope>
    <source>
        <strain evidence="2 3">PRI2</strain>
    </source>
</reference>
<protein>
    <submittedName>
        <fullName evidence="2">Uncharacterized protein</fullName>
    </submittedName>
</protein>
<comment type="caution">
    <text evidence="2">The sequence shown here is derived from an EMBL/GenBank/DDBJ whole genome shotgun (WGS) entry which is preliminary data.</text>
</comment>
<feature type="signal peptide" evidence="1">
    <location>
        <begin position="1"/>
        <end position="17"/>
    </location>
</feature>
<feature type="chain" id="PRO_5021444318" evidence="1">
    <location>
        <begin position="18"/>
        <end position="91"/>
    </location>
</feature>
<name>A0A4Z1P2W0_9PEZI</name>
<gene>
    <name evidence="2" type="ORF">E6O75_ATG06361</name>
</gene>
<keyword evidence="3" id="KW-1185">Reference proteome</keyword>
<keyword evidence="1" id="KW-0732">Signal</keyword>
<dbReference type="EMBL" id="SNSC02000014">
    <property type="protein sequence ID" value="TID18285.1"/>
    <property type="molecule type" value="Genomic_DNA"/>
</dbReference>
<dbReference type="Proteomes" id="UP000298493">
    <property type="component" value="Unassembled WGS sequence"/>
</dbReference>
<dbReference type="AlphaFoldDB" id="A0A4Z1P2W0"/>
<accession>A0A4Z1P2W0</accession>
<evidence type="ECO:0000313" key="2">
    <source>
        <dbReference type="EMBL" id="TID18285.1"/>
    </source>
</evidence>
<evidence type="ECO:0000256" key="1">
    <source>
        <dbReference type="SAM" id="SignalP"/>
    </source>
</evidence>
<sequence length="91" mass="9923">MRITIITGLFLATGAFAADGDPWTQCWKPKPGDPAIYGMCYALDEHGKPKEGPRTPCYKDSPCDTQRNGCILNVRRADHNLWASCGGRPAA</sequence>
<organism evidence="2 3">
    <name type="scientific">Venturia nashicola</name>
    <dbReference type="NCBI Taxonomy" id="86259"/>
    <lineage>
        <taxon>Eukaryota</taxon>
        <taxon>Fungi</taxon>
        <taxon>Dikarya</taxon>
        <taxon>Ascomycota</taxon>
        <taxon>Pezizomycotina</taxon>
        <taxon>Dothideomycetes</taxon>
        <taxon>Pleosporomycetidae</taxon>
        <taxon>Venturiales</taxon>
        <taxon>Venturiaceae</taxon>
        <taxon>Venturia</taxon>
    </lineage>
</organism>
<evidence type="ECO:0000313" key="3">
    <source>
        <dbReference type="Proteomes" id="UP000298493"/>
    </source>
</evidence>